<dbReference type="RefSeq" id="WP_185986378.1">
    <property type="nucleotide sequence ID" value="NZ_BAAALZ010000002.1"/>
</dbReference>
<keyword evidence="1" id="KW-1133">Transmembrane helix</keyword>
<name>A0A852R360_9MICO</name>
<comment type="caution">
    <text evidence="2">The sequence shown here is derived from an EMBL/GenBank/DDBJ whole genome shotgun (WGS) entry which is preliminary data.</text>
</comment>
<reference evidence="2 3" key="1">
    <citation type="submission" date="2020-07" db="EMBL/GenBank/DDBJ databases">
        <title>Sequencing the genomes of 1000 actinobacteria strains.</title>
        <authorList>
            <person name="Klenk H.-P."/>
        </authorList>
    </citation>
    <scope>NUCLEOTIDE SEQUENCE [LARGE SCALE GENOMIC DNA]</scope>
    <source>
        <strain evidence="2 3">DSM 17380</strain>
    </source>
</reference>
<keyword evidence="1" id="KW-0472">Membrane</keyword>
<gene>
    <name evidence="2" type="ORF">BJ960_000838</name>
</gene>
<organism evidence="2 3">
    <name type="scientific">Leucobacter aridicollis</name>
    <dbReference type="NCBI Taxonomy" id="283878"/>
    <lineage>
        <taxon>Bacteria</taxon>
        <taxon>Bacillati</taxon>
        <taxon>Actinomycetota</taxon>
        <taxon>Actinomycetes</taxon>
        <taxon>Micrococcales</taxon>
        <taxon>Microbacteriaceae</taxon>
        <taxon>Leucobacter</taxon>
    </lineage>
</organism>
<keyword evidence="1" id="KW-0812">Transmembrane</keyword>
<keyword evidence="3" id="KW-1185">Reference proteome</keyword>
<protein>
    <submittedName>
        <fullName evidence="2">Uncharacterized protein</fullName>
    </submittedName>
</protein>
<feature type="transmembrane region" description="Helical" evidence="1">
    <location>
        <begin position="6"/>
        <end position="23"/>
    </location>
</feature>
<evidence type="ECO:0000313" key="2">
    <source>
        <dbReference type="EMBL" id="NYD26035.1"/>
    </source>
</evidence>
<proteinExistence type="predicted"/>
<dbReference type="EMBL" id="JACCBD010000001">
    <property type="protein sequence ID" value="NYD26035.1"/>
    <property type="molecule type" value="Genomic_DNA"/>
</dbReference>
<accession>A0A852R360</accession>
<sequence>MPDYLPPGIGIPAGLIIAAYVLLSEKQRWGRFLVSELRKLGALMKNPKPHKCGECFNRFLEAGNEECPNVAKERAEQVRAMRESRARFQAALDAELKNEGAA</sequence>
<dbReference type="AlphaFoldDB" id="A0A852R360"/>
<dbReference type="Proteomes" id="UP000586095">
    <property type="component" value="Unassembled WGS sequence"/>
</dbReference>
<evidence type="ECO:0000256" key="1">
    <source>
        <dbReference type="SAM" id="Phobius"/>
    </source>
</evidence>
<evidence type="ECO:0000313" key="3">
    <source>
        <dbReference type="Proteomes" id="UP000586095"/>
    </source>
</evidence>